<evidence type="ECO:0000256" key="2">
    <source>
        <dbReference type="ARBA" id="ARBA00009323"/>
    </source>
</evidence>
<dbReference type="GO" id="GO:0030435">
    <property type="term" value="P:sporulation resulting in formation of a cellular spore"/>
    <property type="evidence" value="ECO:0007669"/>
    <property type="project" value="UniProtKB-KW"/>
</dbReference>
<name>A0A8J3FW14_9PSEU</name>
<reference evidence="7" key="1">
    <citation type="journal article" date="2014" name="Int. J. Syst. Evol. Microbiol.">
        <title>Complete genome sequence of Corynebacterium casei LMG S-19264T (=DSM 44701T), isolated from a smear-ripened cheese.</title>
        <authorList>
            <consortium name="US DOE Joint Genome Institute (JGI-PGF)"/>
            <person name="Walter F."/>
            <person name="Albersmeier A."/>
            <person name="Kalinowski J."/>
            <person name="Ruckert C."/>
        </authorList>
    </citation>
    <scope>NUCLEOTIDE SEQUENCE</scope>
    <source>
        <strain evidence="7">CGMCC 4.5737</strain>
    </source>
</reference>
<organism evidence="7 8">
    <name type="scientific">Longimycelium tulufanense</name>
    <dbReference type="NCBI Taxonomy" id="907463"/>
    <lineage>
        <taxon>Bacteria</taxon>
        <taxon>Bacillati</taxon>
        <taxon>Actinomycetota</taxon>
        <taxon>Actinomycetes</taxon>
        <taxon>Pseudonocardiales</taxon>
        <taxon>Pseudonocardiaceae</taxon>
        <taxon>Longimycelium</taxon>
    </lineage>
</organism>
<evidence type="ECO:0000256" key="1">
    <source>
        <dbReference type="ARBA" id="ARBA00004431"/>
    </source>
</evidence>
<evidence type="ECO:0000313" key="7">
    <source>
        <dbReference type="EMBL" id="GGM55875.1"/>
    </source>
</evidence>
<evidence type="ECO:0000256" key="3">
    <source>
        <dbReference type="ARBA" id="ARBA00022618"/>
    </source>
</evidence>
<accession>A0A8J3FW14</accession>
<dbReference type="AlphaFoldDB" id="A0A8J3FW14"/>
<dbReference type="Gene3D" id="2.30.31.20">
    <property type="entry name" value="Sporulation-specific cell division protein SsgB"/>
    <property type="match status" value="1"/>
</dbReference>
<dbReference type="Proteomes" id="UP000637578">
    <property type="component" value="Unassembled WGS sequence"/>
</dbReference>
<dbReference type="InterPro" id="IPR038658">
    <property type="entry name" value="SsgB_sf"/>
</dbReference>
<comment type="similarity">
    <text evidence="2">Belongs to the SsgA family.</text>
</comment>
<keyword evidence="4" id="KW-0749">Sporulation</keyword>
<evidence type="ECO:0000313" key="8">
    <source>
        <dbReference type="Proteomes" id="UP000637578"/>
    </source>
</evidence>
<dbReference type="GO" id="GO:0000917">
    <property type="term" value="P:division septum assembly"/>
    <property type="evidence" value="ECO:0007669"/>
    <property type="project" value="UniProtKB-KW"/>
</dbReference>
<dbReference type="Pfam" id="PF04686">
    <property type="entry name" value="SsgA"/>
    <property type="match status" value="1"/>
</dbReference>
<evidence type="ECO:0008006" key="9">
    <source>
        <dbReference type="Google" id="ProtNLM"/>
    </source>
</evidence>
<dbReference type="InterPro" id="IPR006776">
    <property type="entry name" value="SsgB"/>
</dbReference>
<keyword evidence="6" id="KW-0131">Cell cycle</keyword>
<gene>
    <name evidence="7" type="ORF">GCM10012275_28760</name>
</gene>
<dbReference type="RefSeq" id="WP_189057828.1">
    <property type="nucleotide sequence ID" value="NZ_BMMK01000011.1"/>
</dbReference>
<keyword evidence="8" id="KW-1185">Reference proteome</keyword>
<comment type="subcellular location">
    <subcellularLocation>
        <location evidence="1">Cell septum</location>
    </subcellularLocation>
</comment>
<evidence type="ECO:0000256" key="4">
    <source>
        <dbReference type="ARBA" id="ARBA00022969"/>
    </source>
</evidence>
<comment type="caution">
    <text evidence="7">The sequence shown here is derived from an EMBL/GenBank/DDBJ whole genome shotgun (WGS) entry which is preliminary data.</text>
</comment>
<keyword evidence="5" id="KW-0717">Septation</keyword>
<protein>
    <recommendedName>
        <fullName evidence="9">Sporulation and cell division protein SsgA</fullName>
    </recommendedName>
</protein>
<reference evidence="7" key="2">
    <citation type="submission" date="2020-09" db="EMBL/GenBank/DDBJ databases">
        <authorList>
            <person name="Sun Q."/>
            <person name="Zhou Y."/>
        </authorList>
    </citation>
    <scope>NUCLEOTIDE SEQUENCE</scope>
    <source>
        <strain evidence="7">CGMCC 4.5737</strain>
    </source>
</reference>
<evidence type="ECO:0000256" key="6">
    <source>
        <dbReference type="ARBA" id="ARBA00023306"/>
    </source>
</evidence>
<dbReference type="EMBL" id="BMMK01000011">
    <property type="protein sequence ID" value="GGM55875.1"/>
    <property type="molecule type" value="Genomic_DNA"/>
</dbReference>
<keyword evidence="3" id="KW-0132">Cell division</keyword>
<proteinExistence type="inferred from homology"/>
<dbReference type="GO" id="GO:0030428">
    <property type="term" value="C:cell septum"/>
    <property type="evidence" value="ECO:0007669"/>
    <property type="project" value="UniProtKB-SubCell"/>
</dbReference>
<evidence type="ECO:0000256" key="5">
    <source>
        <dbReference type="ARBA" id="ARBA00023210"/>
    </source>
</evidence>
<sequence>MKAHVARRVRCTFLGDDRNTIVALEVRYHAHDPWVMRFHFRYPIQEWTIGRELVDQAVANRDMPAGEGDVVFQNAGPEELMLTLRSPSGRCRLMLNRANLRQILSASYALVPAGEEHIDWDEEFARLGAL</sequence>